<dbReference type="Pfam" id="PF07534">
    <property type="entry name" value="TLD"/>
    <property type="match status" value="1"/>
</dbReference>
<feature type="compositionally biased region" description="Pro residues" evidence="1">
    <location>
        <begin position="360"/>
        <end position="378"/>
    </location>
</feature>
<accession>A0ABQ8UNV9</accession>
<dbReference type="PROSITE" id="PS51886">
    <property type="entry name" value="TLDC"/>
    <property type="match status" value="1"/>
</dbReference>
<feature type="region of interest" description="Disordered" evidence="1">
    <location>
        <begin position="250"/>
        <end position="378"/>
    </location>
</feature>
<dbReference type="EMBL" id="JAPMOS010000016">
    <property type="protein sequence ID" value="KAJ4459978.1"/>
    <property type="molecule type" value="Genomic_DNA"/>
</dbReference>
<dbReference type="SMART" id="SM00584">
    <property type="entry name" value="TLDc"/>
    <property type="match status" value="1"/>
</dbReference>
<protein>
    <recommendedName>
        <fullName evidence="2">TLDc domain-containing protein</fullName>
    </recommendedName>
</protein>
<evidence type="ECO:0000313" key="4">
    <source>
        <dbReference type="Proteomes" id="UP001141327"/>
    </source>
</evidence>
<evidence type="ECO:0000313" key="3">
    <source>
        <dbReference type="EMBL" id="KAJ4459978.1"/>
    </source>
</evidence>
<evidence type="ECO:0000259" key="2">
    <source>
        <dbReference type="PROSITE" id="PS51886"/>
    </source>
</evidence>
<dbReference type="PANTHER" id="PTHR23354">
    <property type="entry name" value="NUCLEOLAR PROTEIN 7/ESTROGEN RECEPTOR COACTIVATOR-RELATED"/>
    <property type="match status" value="1"/>
</dbReference>
<dbReference type="Proteomes" id="UP001141327">
    <property type="component" value="Unassembled WGS sequence"/>
</dbReference>
<proteinExistence type="predicted"/>
<organism evidence="3 4">
    <name type="scientific">Paratrimastix pyriformis</name>
    <dbReference type="NCBI Taxonomy" id="342808"/>
    <lineage>
        <taxon>Eukaryota</taxon>
        <taxon>Metamonada</taxon>
        <taxon>Preaxostyla</taxon>
        <taxon>Paratrimastigidae</taxon>
        <taxon>Paratrimastix</taxon>
    </lineage>
</organism>
<evidence type="ECO:0000256" key="1">
    <source>
        <dbReference type="SAM" id="MobiDB-lite"/>
    </source>
</evidence>
<gene>
    <name evidence="3" type="ORF">PAPYR_4056</name>
</gene>
<feature type="domain" description="TLDc" evidence="2">
    <location>
        <begin position="38"/>
        <end position="245"/>
    </location>
</feature>
<reference evidence="3" key="1">
    <citation type="journal article" date="2022" name="bioRxiv">
        <title>Genomics of Preaxostyla Flagellates Illuminates Evolutionary Transitions and the Path Towards Mitochondrial Loss.</title>
        <authorList>
            <person name="Novak L.V.F."/>
            <person name="Treitli S.C."/>
            <person name="Pyrih J."/>
            <person name="Halakuc P."/>
            <person name="Pipaliya S.V."/>
            <person name="Vacek V."/>
            <person name="Brzon O."/>
            <person name="Soukal P."/>
            <person name="Eme L."/>
            <person name="Dacks J.B."/>
            <person name="Karnkowska A."/>
            <person name="Elias M."/>
            <person name="Hampl V."/>
        </authorList>
    </citation>
    <scope>NUCLEOTIDE SEQUENCE</scope>
    <source>
        <strain evidence="3">RCP-MX</strain>
    </source>
</reference>
<name>A0ABQ8UNV9_9EUKA</name>
<keyword evidence="4" id="KW-1185">Reference proteome</keyword>
<dbReference type="InterPro" id="IPR006571">
    <property type="entry name" value="TLDc_dom"/>
</dbReference>
<sequence>MALSACSSQLTRHTPNLVRQSSILRDIGLFEKILVSFVVFSKPPPQILWTWLPPRYSNYDGVLVYQSSKHGTSPTVLYARSNDLCVDRHFTPSIVLPSSSSGASFSLADSLRAGPPVKPPPPCPCLTLIRDTRGSVFGCFNEFPWVLTGATFYGNGQSFVFSLEPHGHRYGWDTTLQPKPNIMWMRTSREGLSMGGGGPSQAILLGPGDLSLGHSGCCETFANLPLVAGAGRHLAPLVASVPFQGADGAGVQLPGTPAPAPVDPAPAAVAKPTPPPPRPAGTDEAAPPPAASATSTAPAPATPAPAAPAPAAPAPAAPAPAAPAPAAPAPAAPAPAAPAPAAPAPATPAPAAPIPATSTAPPPAAAPAPTLVPPPPSATPTLPPAVEFRVACIEVFRLVDEHYLDEVRATVEKYEAEEALGVKQSTIEMLEGGDVIG</sequence>
<comment type="caution">
    <text evidence="3">The sequence shown here is derived from an EMBL/GenBank/DDBJ whole genome shotgun (WGS) entry which is preliminary data.</text>
</comment>
<feature type="compositionally biased region" description="Pro residues" evidence="1">
    <location>
        <begin position="300"/>
        <end position="353"/>
    </location>
</feature>